<keyword evidence="3 5" id="KW-0694">RNA-binding</keyword>
<dbReference type="OrthoDB" id="9766163at2"/>
<comment type="caution">
    <text evidence="8">The sequence shown here is derived from an EMBL/GenBank/DDBJ whole genome shotgun (WGS) entry which is preliminary data.</text>
</comment>
<feature type="domain" description="NFACT RNA-binding" evidence="7">
    <location>
        <begin position="465"/>
        <end position="563"/>
    </location>
</feature>
<comment type="subunit">
    <text evidence="5">Associates with stalled 50S ribosomal subunits. Binds to RqcP.</text>
</comment>
<keyword evidence="2 5" id="KW-0699">rRNA-binding</keyword>
<dbReference type="EMBL" id="LGTC01000001">
    <property type="protein sequence ID" value="KNY28124.1"/>
    <property type="molecule type" value="Genomic_DNA"/>
</dbReference>
<evidence type="ECO:0000313" key="8">
    <source>
        <dbReference type="EMBL" id="KNY28124.1"/>
    </source>
</evidence>
<dbReference type="HAMAP" id="MF_00844_B">
    <property type="entry name" value="RqcH_B"/>
    <property type="match status" value="1"/>
</dbReference>
<proteinExistence type="inferred from homology"/>
<dbReference type="InterPro" id="IPR051608">
    <property type="entry name" value="RQC_Subunit_NEMF"/>
</dbReference>
<gene>
    <name evidence="5" type="primary">rqcH</name>
    <name evidence="8" type="ORF">Bccel_3395</name>
</gene>
<feature type="coiled-coil region" evidence="5">
    <location>
        <begin position="309"/>
        <end position="336"/>
    </location>
</feature>
<evidence type="ECO:0000256" key="4">
    <source>
        <dbReference type="ARBA" id="ARBA00022917"/>
    </source>
</evidence>
<evidence type="ECO:0000259" key="7">
    <source>
        <dbReference type="Pfam" id="PF05670"/>
    </source>
</evidence>
<dbReference type="Proteomes" id="UP000036923">
    <property type="component" value="Unassembled WGS sequence"/>
</dbReference>
<keyword evidence="4 5" id="KW-0648">Protein biosynthesis</keyword>
<evidence type="ECO:0000256" key="6">
    <source>
        <dbReference type="SAM" id="MobiDB-lite"/>
    </source>
</evidence>
<dbReference type="STRING" id="398512.Bccel_3395"/>
<evidence type="ECO:0000256" key="2">
    <source>
        <dbReference type="ARBA" id="ARBA00022730"/>
    </source>
</evidence>
<dbReference type="GO" id="GO:0072344">
    <property type="term" value="P:rescue of stalled ribosome"/>
    <property type="evidence" value="ECO:0007669"/>
    <property type="project" value="UniProtKB-UniRule"/>
</dbReference>
<reference evidence="9" key="1">
    <citation type="submission" date="2015-07" db="EMBL/GenBank/DDBJ databases">
        <title>Near-Complete Genome Sequence of the Cellulolytic Bacterium Bacteroides (Pseudobacteroides) cellulosolvens ATCC 35603.</title>
        <authorList>
            <person name="Dassa B."/>
            <person name="Utturkar S.M."/>
            <person name="Klingeman D.M."/>
            <person name="Hurt R.A."/>
            <person name="Keller M."/>
            <person name="Xu J."/>
            <person name="Reddy Y.H.K."/>
            <person name="Borovok I."/>
            <person name="Grinberg I.R."/>
            <person name="Lamed R."/>
            <person name="Zhivin O."/>
            <person name="Bayer E.A."/>
            <person name="Brown S.D."/>
        </authorList>
    </citation>
    <scope>NUCLEOTIDE SEQUENCE [LARGE SCALE GENOMIC DNA]</scope>
    <source>
        <strain evidence="9">DSM 2933</strain>
    </source>
</reference>
<dbReference type="eggNOG" id="COG1293">
    <property type="taxonomic scope" value="Bacteria"/>
</dbReference>
<dbReference type="FunFam" id="2.30.310.10:FF:000004">
    <property type="entry name" value="Fibronectin-binding protein A"/>
    <property type="match status" value="1"/>
</dbReference>
<dbReference type="PANTHER" id="PTHR15239:SF6">
    <property type="entry name" value="RIBOSOME QUALITY CONTROL COMPLEX SUBUNIT NEMF"/>
    <property type="match status" value="1"/>
</dbReference>
<feature type="region of interest" description="Disordered" evidence="6">
    <location>
        <begin position="452"/>
        <end position="471"/>
    </location>
</feature>
<dbReference type="GO" id="GO:1990112">
    <property type="term" value="C:RQC complex"/>
    <property type="evidence" value="ECO:0007669"/>
    <property type="project" value="TreeGrafter"/>
</dbReference>
<keyword evidence="9" id="KW-1185">Reference proteome</keyword>
<dbReference type="InterPro" id="IPR008532">
    <property type="entry name" value="NFACT_RNA-bd"/>
</dbReference>
<dbReference type="Gene3D" id="2.30.310.10">
    <property type="entry name" value="ibrinogen binding protein from staphylococcus aureus domain"/>
    <property type="match status" value="1"/>
</dbReference>
<evidence type="ECO:0000313" key="9">
    <source>
        <dbReference type="Proteomes" id="UP000036923"/>
    </source>
</evidence>
<evidence type="ECO:0000256" key="3">
    <source>
        <dbReference type="ARBA" id="ARBA00022884"/>
    </source>
</evidence>
<keyword evidence="5" id="KW-0175">Coiled coil</keyword>
<dbReference type="RefSeq" id="WP_036939167.1">
    <property type="nucleotide sequence ID" value="NZ_JQKC01000008.1"/>
</dbReference>
<evidence type="ECO:0000256" key="5">
    <source>
        <dbReference type="HAMAP-Rule" id="MF_00844"/>
    </source>
</evidence>
<dbReference type="AlphaFoldDB" id="A0A0L6JQQ6"/>
<dbReference type="GO" id="GO:0019843">
    <property type="term" value="F:rRNA binding"/>
    <property type="evidence" value="ECO:0007669"/>
    <property type="project" value="UniProtKB-UniRule"/>
</dbReference>
<dbReference type="InterPro" id="IPR043682">
    <property type="entry name" value="RqcH_bacterial"/>
</dbReference>
<dbReference type="Pfam" id="PF05833">
    <property type="entry name" value="NFACT_N"/>
    <property type="match status" value="1"/>
</dbReference>
<dbReference type="PANTHER" id="PTHR15239">
    <property type="entry name" value="NUCLEAR EXPORT MEDIATOR FACTOR NEMF"/>
    <property type="match status" value="1"/>
</dbReference>
<dbReference type="GO" id="GO:0000049">
    <property type="term" value="F:tRNA binding"/>
    <property type="evidence" value="ECO:0007669"/>
    <property type="project" value="UniProtKB-UniRule"/>
</dbReference>
<dbReference type="GO" id="GO:0043023">
    <property type="term" value="F:ribosomal large subunit binding"/>
    <property type="evidence" value="ECO:0007669"/>
    <property type="project" value="UniProtKB-UniRule"/>
</dbReference>
<dbReference type="Pfam" id="PF05670">
    <property type="entry name" value="NFACT-R_1"/>
    <property type="match status" value="1"/>
</dbReference>
<keyword evidence="1 5" id="KW-0820">tRNA-binding</keyword>
<organism evidence="8 9">
    <name type="scientific">Pseudobacteroides cellulosolvens ATCC 35603 = DSM 2933</name>
    <dbReference type="NCBI Taxonomy" id="398512"/>
    <lineage>
        <taxon>Bacteria</taxon>
        <taxon>Bacillati</taxon>
        <taxon>Bacillota</taxon>
        <taxon>Clostridia</taxon>
        <taxon>Eubacteriales</taxon>
        <taxon>Oscillospiraceae</taxon>
        <taxon>Pseudobacteroides</taxon>
    </lineage>
</organism>
<name>A0A0L6JQQ6_9FIRM</name>
<sequence>MPFDGIVVKSIVEELSETLTGSRIEKIFQPESDEIIINIRAKGQNYKLLLSASPNYPRIHFTDSLKENPAVPPVFCMLLRKHLSGGKITGVEFHDFERIISLYVESLDELGDLTKKHLIIEIMGRHSNIILTNDEGRILDSIKHVDNEVSRIREVMPGRQYIMPPAQDKSNPECIVPEKFIDEGALNCQTNVDKYLLNNIKGFSPLLCREITFLSGIDDRVSFANLPKEKKDSLISVLKNTLEAIITSDFKPCIVFDSEDMAKPVEFHCLDLKQYNFVRHYPTMNQALDAFYKEKDRAERSKQKKSDVLKVINNNLDRCNKKLSLQQEKMREVSDRDELKLYGELLTANIYSIPKNTKSVSLLNYYSENNDFIEISLDPDLTPQENAQKYFKQYNKAKSAYLSTSKQMEETVKEMEYLEGVLQMLDNCSTLQEINEVRQELAEEGYLSKRNKNSINKKDKPSSPHHFKSSDGFDILVGKNNRQNDLLTLKQASSWDIWLHTRNIPGSHVIIKSNRQSIPDSTLLEAAIIAAYHSKAKNSSNTPVDYTTVKNVKKPPGAKPGMVNYDNFKTIIVAPDEGLIKKLRAD</sequence>
<dbReference type="Gene3D" id="1.10.8.50">
    <property type="match status" value="1"/>
</dbReference>
<comment type="similarity">
    <text evidence="5">Belongs to the NEMF family.</text>
</comment>
<protein>
    <recommendedName>
        <fullName evidence="5">Rqc2 homolog RqcH</fullName>
        <shortName evidence="5">RqcH</shortName>
    </recommendedName>
</protein>
<dbReference type="PATRIC" id="fig|398512.5.peg.3554"/>
<evidence type="ECO:0000256" key="1">
    <source>
        <dbReference type="ARBA" id="ARBA00022555"/>
    </source>
</evidence>
<accession>A0A0L6JQQ6</accession>
<comment type="function">
    <text evidence="5">Key component of the ribosome quality control system (RQC), a ribosome-associated complex that mediates the extraction of incompletely synthesized nascent chains from stalled ribosomes and their subsequent degradation. RqcH recruits Ala-charged tRNA, and with RqcP directs the elongation of stalled nascent chains on 50S ribosomal subunits, leading to non-templated C-terminal alanine extensions (Ala tail). The Ala tail promotes nascent chain degradation. May add between 1 and at least 8 Ala residues. Binds to stalled 50S ribosomal subunits.</text>
</comment>